<keyword evidence="1 2" id="KW-0808">Transferase</keyword>
<dbReference type="PANTHER" id="PTHR48045:SF34">
    <property type="entry name" value="ISOFLAVONE 7-O-GLUCOSYLTRANSFERASE 1-LIKE"/>
    <property type="match status" value="1"/>
</dbReference>
<organism evidence="2 3">
    <name type="scientific">Dendrothele bispora (strain CBS 962.96)</name>
    <dbReference type="NCBI Taxonomy" id="1314807"/>
    <lineage>
        <taxon>Eukaryota</taxon>
        <taxon>Fungi</taxon>
        <taxon>Dikarya</taxon>
        <taxon>Basidiomycota</taxon>
        <taxon>Agaricomycotina</taxon>
        <taxon>Agaricomycetes</taxon>
        <taxon>Agaricomycetidae</taxon>
        <taxon>Agaricales</taxon>
        <taxon>Agaricales incertae sedis</taxon>
        <taxon>Dendrothele</taxon>
    </lineage>
</organism>
<dbReference type="InterPro" id="IPR002213">
    <property type="entry name" value="UDP_glucos_trans"/>
</dbReference>
<reference evidence="2 3" key="1">
    <citation type="journal article" date="2019" name="Nat. Ecol. Evol.">
        <title>Megaphylogeny resolves global patterns of mushroom evolution.</title>
        <authorList>
            <person name="Varga T."/>
            <person name="Krizsan K."/>
            <person name="Foldi C."/>
            <person name="Dima B."/>
            <person name="Sanchez-Garcia M."/>
            <person name="Sanchez-Ramirez S."/>
            <person name="Szollosi G.J."/>
            <person name="Szarkandi J.G."/>
            <person name="Papp V."/>
            <person name="Albert L."/>
            <person name="Andreopoulos W."/>
            <person name="Angelini C."/>
            <person name="Antonin V."/>
            <person name="Barry K.W."/>
            <person name="Bougher N.L."/>
            <person name="Buchanan P."/>
            <person name="Buyck B."/>
            <person name="Bense V."/>
            <person name="Catcheside P."/>
            <person name="Chovatia M."/>
            <person name="Cooper J."/>
            <person name="Damon W."/>
            <person name="Desjardin D."/>
            <person name="Finy P."/>
            <person name="Geml J."/>
            <person name="Haridas S."/>
            <person name="Hughes K."/>
            <person name="Justo A."/>
            <person name="Karasinski D."/>
            <person name="Kautmanova I."/>
            <person name="Kiss B."/>
            <person name="Kocsube S."/>
            <person name="Kotiranta H."/>
            <person name="LaButti K.M."/>
            <person name="Lechner B.E."/>
            <person name="Liimatainen K."/>
            <person name="Lipzen A."/>
            <person name="Lukacs Z."/>
            <person name="Mihaltcheva S."/>
            <person name="Morgado L.N."/>
            <person name="Niskanen T."/>
            <person name="Noordeloos M.E."/>
            <person name="Ohm R.A."/>
            <person name="Ortiz-Santana B."/>
            <person name="Ovrebo C."/>
            <person name="Racz N."/>
            <person name="Riley R."/>
            <person name="Savchenko A."/>
            <person name="Shiryaev A."/>
            <person name="Soop K."/>
            <person name="Spirin V."/>
            <person name="Szebenyi C."/>
            <person name="Tomsovsky M."/>
            <person name="Tulloss R.E."/>
            <person name="Uehling J."/>
            <person name="Grigoriev I.V."/>
            <person name="Vagvolgyi C."/>
            <person name="Papp T."/>
            <person name="Martin F.M."/>
            <person name="Miettinen O."/>
            <person name="Hibbett D.S."/>
            <person name="Nagy L.G."/>
        </authorList>
    </citation>
    <scope>NUCLEOTIDE SEQUENCE [LARGE SCALE GENOMIC DNA]</scope>
    <source>
        <strain evidence="2 3">CBS 962.96</strain>
    </source>
</reference>
<dbReference type="Pfam" id="PF00201">
    <property type="entry name" value="UDPGT"/>
    <property type="match status" value="1"/>
</dbReference>
<dbReference type="AlphaFoldDB" id="A0A4S8MH72"/>
<name>A0A4S8MH72_DENBC</name>
<dbReference type="Proteomes" id="UP000297245">
    <property type="component" value="Unassembled WGS sequence"/>
</dbReference>
<keyword evidence="3" id="KW-1185">Reference proteome</keyword>
<sequence>MTIPLIPPPEQKNIFFFALPAWGHNKPLAAFGFHILQARPDIVITAFTDTNVYPKLISEIDRICSFRGKMVKEDIRKRFNVIDVCGNPPIFFLPNPAVPPALKALWNRQPIKCLSSGKKFESLSRPVVAVIDPFLAYVIEVVREITIPSWKIPILSWMTAPIGACLRLFGPKEVGGFGSSGLLDMKTIKNFTMEDLQRLNAFDGHDPTGKLVEIPGVPTMYDYEYRPQEIALKGFILEEFGRIYIPNCDGMLCVTSSTIEASAIAHWNRWFETRKRALYTIGPLTMPKAGIYGAGVHDDDPTYAPVVNFLDRMQEEYGEKSVVYISLGSLFWPVQEDKFWGVVREFIEHDIPVILAHSASQPEDEKLKIIKDSPVALSLKWAPQETILSHPATGWFVSHGGWNSTQEALRHRVPQIFWPFAADQPHNAALMSRTHRAGFELFNVRSGENGTKIPYVFKHEMSNYSVPTFTLEASKAEIRDLITRLQGEEGSRVRENFERLADKYVRGWDKHGEARRNMEAFLARYVDGTPSLTLKKY</sequence>
<protein>
    <submittedName>
        <fullName evidence="2">UDP-Glycosyltransferase/glycogen phosphorylase</fullName>
    </submittedName>
</protein>
<dbReference type="EMBL" id="ML179083">
    <property type="protein sequence ID" value="THV01911.1"/>
    <property type="molecule type" value="Genomic_DNA"/>
</dbReference>
<evidence type="ECO:0000313" key="2">
    <source>
        <dbReference type="EMBL" id="THV01911.1"/>
    </source>
</evidence>
<dbReference type="Gene3D" id="3.40.50.2000">
    <property type="entry name" value="Glycogen Phosphorylase B"/>
    <property type="match status" value="2"/>
</dbReference>
<dbReference type="CDD" id="cd03784">
    <property type="entry name" value="GT1_Gtf-like"/>
    <property type="match status" value="1"/>
</dbReference>
<dbReference type="PANTHER" id="PTHR48045">
    <property type="entry name" value="UDP-GLYCOSYLTRANSFERASE 72B1"/>
    <property type="match status" value="1"/>
</dbReference>
<dbReference type="GO" id="GO:0008194">
    <property type="term" value="F:UDP-glycosyltransferase activity"/>
    <property type="evidence" value="ECO:0007669"/>
    <property type="project" value="InterPro"/>
</dbReference>
<proteinExistence type="predicted"/>
<gene>
    <name evidence="2" type="ORF">K435DRAFT_775910</name>
</gene>
<accession>A0A4S8MH72</accession>
<dbReference type="OrthoDB" id="5835829at2759"/>
<evidence type="ECO:0000256" key="1">
    <source>
        <dbReference type="ARBA" id="ARBA00022679"/>
    </source>
</evidence>
<dbReference type="SUPFAM" id="SSF53756">
    <property type="entry name" value="UDP-Glycosyltransferase/glycogen phosphorylase"/>
    <property type="match status" value="1"/>
</dbReference>
<evidence type="ECO:0000313" key="3">
    <source>
        <dbReference type="Proteomes" id="UP000297245"/>
    </source>
</evidence>